<dbReference type="Gene3D" id="2.170.270.10">
    <property type="entry name" value="SET domain"/>
    <property type="match status" value="1"/>
</dbReference>
<dbReference type="SUPFAM" id="SSF82199">
    <property type="entry name" value="SET domain"/>
    <property type="match status" value="1"/>
</dbReference>
<evidence type="ECO:0000259" key="6">
    <source>
        <dbReference type="PROSITE" id="PS50865"/>
    </source>
</evidence>
<evidence type="ECO:0000256" key="1">
    <source>
        <dbReference type="ARBA" id="ARBA00022723"/>
    </source>
</evidence>
<keyword evidence="3" id="KW-0862">Zinc</keyword>
<accession>A0A9N9F5P4</accession>
<reference evidence="7" key="1">
    <citation type="submission" date="2021-06" db="EMBL/GenBank/DDBJ databases">
        <authorList>
            <person name="Kallberg Y."/>
            <person name="Tangrot J."/>
            <person name="Rosling A."/>
        </authorList>
    </citation>
    <scope>NUCLEOTIDE SEQUENCE</scope>
    <source>
        <strain evidence="7">IA702</strain>
    </source>
</reference>
<dbReference type="InterPro" id="IPR050869">
    <property type="entry name" value="H3K4_H4K5_MeTrfase"/>
</dbReference>
<proteinExistence type="predicted"/>
<dbReference type="EMBL" id="CAJVPJ010000327">
    <property type="protein sequence ID" value="CAG8512216.1"/>
    <property type="molecule type" value="Genomic_DNA"/>
</dbReference>
<protein>
    <submittedName>
        <fullName evidence="7">10405_t:CDS:1</fullName>
    </submittedName>
</protein>
<dbReference type="PANTHER" id="PTHR12197">
    <property type="entry name" value="HISTONE-LYSINE N-METHYLTRANSFERASE SMYD"/>
    <property type="match status" value="1"/>
</dbReference>
<evidence type="ECO:0000256" key="3">
    <source>
        <dbReference type="ARBA" id="ARBA00022833"/>
    </source>
</evidence>
<dbReference type="Pfam" id="PF00856">
    <property type="entry name" value="SET"/>
    <property type="match status" value="1"/>
</dbReference>
<feature type="domain" description="SET" evidence="5">
    <location>
        <begin position="12"/>
        <end position="253"/>
    </location>
</feature>
<feature type="domain" description="MYND-type" evidence="6">
    <location>
        <begin position="55"/>
        <end position="98"/>
    </location>
</feature>
<sequence length="456" mass="51098">MALDSYLAAHNLALIPRQSSYRAVVTRSPISKGSVIIESPPLCSFPTSSVADSICNHCFNSQVSSSHSLMRCSRCKSALYCSVRCQRKAWNLHHKWLCDGIITNNTNGDYEMLRRVCLVIGGIAKKEYLTDYDVLYETFGGLMDHKNDYSQDMLEYFNHVATAILNELSSIKNFNKNNFTTNNLVSFLCIFGCNNFTVHDNQIFPVGEGTYPVGSLFNHSCYPNAVVMYHGNVQVIKAIEDISSNDEVMISYIDTANTKTTRQQLLTAKYYFDCECIRCNDNVPLMTFKDVDHLLVPASSTMPTTLLLELSTRQRTLLSPLLPSLFTIPTSIPPTLLPSLLSQPHTPLTLLSQHLSDLLRNELWDIAAGIGYRILAIYILCYPKYHPMIGLHLYTMAKCFWNSTSGGRTAVEEAVKLSASARAVLEVSYKDCGKINWDVINAIDDLSMMALKELNI</sequence>
<dbReference type="PANTHER" id="PTHR12197:SF251">
    <property type="entry name" value="EG:BACR7C10.4 PROTEIN"/>
    <property type="match status" value="1"/>
</dbReference>
<evidence type="ECO:0000256" key="2">
    <source>
        <dbReference type="ARBA" id="ARBA00022771"/>
    </source>
</evidence>
<organism evidence="7 8">
    <name type="scientific">Paraglomus occultum</name>
    <dbReference type="NCBI Taxonomy" id="144539"/>
    <lineage>
        <taxon>Eukaryota</taxon>
        <taxon>Fungi</taxon>
        <taxon>Fungi incertae sedis</taxon>
        <taxon>Mucoromycota</taxon>
        <taxon>Glomeromycotina</taxon>
        <taxon>Glomeromycetes</taxon>
        <taxon>Paraglomerales</taxon>
        <taxon>Paraglomeraceae</taxon>
        <taxon>Paraglomus</taxon>
    </lineage>
</organism>
<dbReference type="PROSITE" id="PS01360">
    <property type="entry name" value="ZF_MYND_1"/>
    <property type="match status" value="1"/>
</dbReference>
<dbReference type="Gene3D" id="6.10.140.2220">
    <property type="match status" value="1"/>
</dbReference>
<dbReference type="Pfam" id="PF01753">
    <property type="entry name" value="zf-MYND"/>
    <property type="match status" value="1"/>
</dbReference>
<dbReference type="GO" id="GO:0005634">
    <property type="term" value="C:nucleus"/>
    <property type="evidence" value="ECO:0007669"/>
    <property type="project" value="TreeGrafter"/>
</dbReference>
<dbReference type="InterPro" id="IPR002893">
    <property type="entry name" value="Znf_MYND"/>
</dbReference>
<dbReference type="Gene3D" id="1.10.220.160">
    <property type="match status" value="1"/>
</dbReference>
<dbReference type="InterPro" id="IPR046341">
    <property type="entry name" value="SET_dom_sf"/>
</dbReference>
<keyword evidence="2 4" id="KW-0863">Zinc-finger</keyword>
<dbReference type="GO" id="GO:0008270">
    <property type="term" value="F:zinc ion binding"/>
    <property type="evidence" value="ECO:0007669"/>
    <property type="project" value="UniProtKB-KW"/>
</dbReference>
<dbReference type="InterPro" id="IPR011990">
    <property type="entry name" value="TPR-like_helical_dom_sf"/>
</dbReference>
<comment type="caution">
    <text evidence="7">The sequence shown here is derived from an EMBL/GenBank/DDBJ whole genome shotgun (WGS) entry which is preliminary data.</text>
</comment>
<dbReference type="InterPro" id="IPR001214">
    <property type="entry name" value="SET_dom"/>
</dbReference>
<dbReference type="Gene3D" id="1.25.40.10">
    <property type="entry name" value="Tetratricopeptide repeat domain"/>
    <property type="match status" value="1"/>
</dbReference>
<dbReference type="Proteomes" id="UP000789572">
    <property type="component" value="Unassembled WGS sequence"/>
</dbReference>
<evidence type="ECO:0000313" key="8">
    <source>
        <dbReference type="Proteomes" id="UP000789572"/>
    </source>
</evidence>
<dbReference type="PROSITE" id="PS50865">
    <property type="entry name" value="ZF_MYND_2"/>
    <property type="match status" value="1"/>
</dbReference>
<dbReference type="PROSITE" id="PS50280">
    <property type="entry name" value="SET"/>
    <property type="match status" value="1"/>
</dbReference>
<name>A0A9N9F5P4_9GLOM</name>
<evidence type="ECO:0000313" key="7">
    <source>
        <dbReference type="EMBL" id="CAG8512216.1"/>
    </source>
</evidence>
<keyword evidence="1" id="KW-0479">Metal-binding</keyword>
<keyword evidence="8" id="KW-1185">Reference proteome</keyword>
<evidence type="ECO:0000256" key="4">
    <source>
        <dbReference type="PROSITE-ProRule" id="PRU00134"/>
    </source>
</evidence>
<dbReference type="AlphaFoldDB" id="A0A9N9F5P4"/>
<evidence type="ECO:0000259" key="5">
    <source>
        <dbReference type="PROSITE" id="PS50280"/>
    </source>
</evidence>
<dbReference type="OrthoDB" id="5945798at2759"/>
<gene>
    <name evidence="7" type="ORF">POCULU_LOCUS3131</name>
</gene>